<sequence length="102" mass="12005">MIRIRYAIRRLREWQQAKRDYRALCRQGRAPHVRFTVEIHPDDYEWTGLNGITGMKTTLPLTREGRRYIRRVLGDIETTCIRGVLEASRRAAESDSPEPPPR</sequence>
<evidence type="ECO:0000313" key="2">
    <source>
        <dbReference type="Proteomes" id="UP001320766"/>
    </source>
</evidence>
<dbReference type="Proteomes" id="UP001320766">
    <property type="component" value="Unassembled WGS sequence"/>
</dbReference>
<protein>
    <submittedName>
        <fullName evidence="1">Uncharacterized protein</fullName>
    </submittedName>
</protein>
<reference evidence="1 2" key="1">
    <citation type="submission" date="2022-06" db="EMBL/GenBank/DDBJ databases">
        <title>Sequencing the genomes of 1000 actinobacteria strains.</title>
        <authorList>
            <person name="Klenk H.-P."/>
        </authorList>
    </citation>
    <scope>NUCLEOTIDE SEQUENCE [LARGE SCALE GENOMIC DNA]</scope>
    <source>
        <strain evidence="1 2">DSM 44170</strain>
    </source>
</reference>
<accession>A0ABT1KAN2</accession>
<name>A0ABT1KAN2_9ACTN</name>
<evidence type="ECO:0000313" key="1">
    <source>
        <dbReference type="EMBL" id="MCP2350647.1"/>
    </source>
</evidence>
<organism evidence="1 2">
    <name type="scientific">Nonomuraea roseoviolacea subsp. carminata</name>
    <dbReference type="NCBI Taxonomy" id="160689"/>
    <lineage>
        <taxon>Bacteria</taxon>
        <taxon>Bacillati</taxon>
        <taxon>Actinomycetota</taxon>
        <taxon>Actinomycetes</taxon>
        <taxon>Streptosporangiales</taxon>
        <taxon>Streptosporangiaceae</taxon>
        <taxon>Nonomuraea</taxon>
    </lineage>
</organism>
<keyword evidence="2" id="KW-1185">Reference proteome</keyword>
<dbReference type="EMBL" id="JAMZEC010000001">
    <property type="protein sequence ID" value="MCP2350647.1"/>
    <property type="molecule type" value="Genomic_DNA"/>
</dbReference>
<gene>
    <name evidence="1" type="ORF">HD595_006769</name>
</gene>
<comment type="caution">
    <text evidence="1">The sequence shown here is derived from an EMBL/GenBank/DDBJ whole genome shotgun (WGS) entry which is preliminary data.</text>
</comment>
<dbReference type="RefSeq" id="WP_253776222.1">
    <property type="nucleotide sequence ID" value="NZ_BAAAVE010000017.1"/>
</dbReference>
<proteinExistence type="predicted"/>